<evidence type="ECO:0000256" key="7">
    <source>
        <dbReference type="RuleBase" id="RU367016"/>
    </source>
</evidence>
<dbReference type="Proteomes" id="UP000030002">
    <property type="component" value="Unassembled WGS sequence"/>
</dbReference>
<sequence length="211" mass="21895">MTDFLASLVDQSPWVILTIAALIVFGECALFVGMVLPGETVAVLAGATAALGQTTLASVLVVVTIAALLGDSTGYAIGRRVGPRLHDRITNPARRKRLDGAETALRQRGGLAVFVGRWTPFVRSVMPALAGISGMPYAKFLGWDLLGAGSWSILSVLAGFAAGKSYEQVVAWFGTLGAVILGLGIAVGLATWLWRRRAAARAGSASASVDA</sequence>
<feature type="transmembrane region" description="Helical" evidence="7">
    <location>
        <begin position="12"/>
        <end position="36"/>
    </location>
</feature>
<keyword evidence="5 7" id="KW-1133">Transmembrane helix</keyword>
<dbReference type="PANTHER" id="PTHR30353">
    <property type="entry name" value="INNER MEMBRANE PROTEIN DEDA-RELATED"/>
    <property type="match status" value="1"/>
</dbReference>
<evidence type="ECO:0000313" key="9">
    <source>
        <dbReference type="EMBL" id="KGN30925.1"/>
    </source>
</evidence>
<evidence type="ECO:0000256" key="2">
    <source>
        <dbReference type="ARBA" id="ARBA00010792"/>
    </source>
</evidence>
<evidence type="ECO:0000256" key="1">
    <source>
        <dbReference type="ARBA" id="ARBA00004651"/>
    </source>
</evidence>
<dbReference type="InterPro" id="IPR032818">
    <property type="entry name" value="DedA-like"/>
</dbReference>
<protein>
    <recommendedName>
        <fullName evidence="8">VTT domain-containing protein</fullName>
    </recommendedName>
</protein>
<comment type="caution">
    <text evidence="9">The sequence shown here is derived from an EMBL/GenBank/DDBJ whole genome shotgun (WGS) entry which is preliminary data.</text>
</comment>
<evidence type="ECO:0000259" key="8">
    <source>
        <dbReference type="Pfam" id="PF09335"/>
    </source>
</evidence>
<dbReference type="OrthoDB" id="9813426at2"/>
<keyword evidence="6 7" id="KW-0472">Membrane</keyword>
<evidence type="ECO:0000313" key="10">
    <source>
        <dbReference type="Proteomes" id="UP000030002"/>
    </source>
</evidence>
<evidence type="ECO:0000256" key="3">
    <source>
        <dbReference type="ARBA" id="ARBA00022475"/>
    </source>
</evidence>
<dbReference type="STRING" id="1385520.N802_05875"/>
<keyword evidence="4 7" id="KW-0812">Transmembrane</keyword>
<evidence type="ECO:0000256" key="5">
    <source>
        <dbReference type="ARBA" id="ARBA00022989"/>
    </source>
</evidence>
<organism evidence="9 10">
    <name type="scientific">Knoellia sinensis KCTC 19936</name>
    <dbReference type="NCBI Taxonomy" id="1385520"/>
    <lineage>
        <taxon>Bacteria</taxon>
        <taxon>Bacillati</taxon>
        <taxon>Actinomycetota</taxon>
        <taxon>Actinomycetes</taxon>
        <taxon>Micrococcales</taxon>
        <taxon>Intrasporangiaceae</taxon>
        <taxon>Knoellia</taxon>
    </lineage>
</organism>
<feature type="transmembrane region" description="Helical" evidence="7">
    <location>
        <begin position="42"/>
        <end position="70"/>
    </location>
</feature>
<evidence type="ECO:0000256" key="6">
    <source>
        <dbReference type="ARBA" id="ARBA00023136"/>
    </source>
</evidence>
<comment type="similarity">
    <text evidence="2 7">Belongs to the DedA family.</text>
</comment>
<comment type="subcellular location">
    <subcellularLocation>
        <location evidence="1 7">Cell membrane</location>
        <topology evidence="1 7">Multi-pass membrane protein</topology>
    </subcellularLocation>
</comment>
<dbReference type="GO" id="GO:0005886">
    <property type="term" value="C:plasma membrane"/>
    <property type="evidence" value="ECO:0007669"/>
    <property type="project" value="UniProtKB-SubCell"/>
</dbReference>
<evidence type="ECO:0000256" key="4">
    <source>
        <dbReference type="ARBA" id="ARBA00022692"/>
    </source>
</evidence>
<dbReference type="InterPro" id="IPR032816">
    <property type="entry name" value="VTT_dom"/>
</dbReference>
<feature type="transmembrane region" description="Helical" evidence="7">
    <location>
        <begin position="169"/>
        <end position="194"/>
    </location>
</feature>
<accession>A0A0A0J0J1</accession>
<reference evidence="9 10" key="1">
    <citation type="submission" date="2013-08" db="EMBL/GenBank/DDBJ databases">
        <title>The genome sequence of Knoellia sinensis.</title>
        <authorList>
            <person name="Zhu W."/>
            <person name="Wang G."/>
        </authorList>
    </citation>
    <scope>NUCLEOTIDE SEQUENCE [LARGE SCALE GENOMIC DNA]</scope>
    <source>
        <strain evidence="9 10">KCTC 19936</strain>
    </source>
</reference>
<dbReference type="eggNOG" id="COG0586">
    <property type="taxonomic scope" value="Bacteria"/>
</dbReference>
<dbReference type="RefSeq" id="WP_035918089.1">
    <property type="nucleotide sequence ID" value="NZ_AVPJ01000015.1"/>
</dbReference>
<feature type="domain" description="VTT" evidence="8">
    <location>
        <begin position="36"/>
        <end position="159"/>
    </location>
</feature>
<dbReference type="EMBL" id="AVPJ01000015">
    <property type="protein sequence ID" value="KGN30925.1"/>
    <property type="molecule type" value="Genomic_DNA"/>
</dbReference>
<name>A0A0A0J0J1_9MICO</name>
<keyword evidence="3 7" id="KW-1003">Cell membrane</keyword>
<dbReference type="PANTHER" id="PTHR30353:SF0">
    <property type="entry name" value="TRANSMEMBRANE PROTEIN"/>
    <property type="match status" value="1"/>
</dbReference>
<keyword evidence="10" id="KW-1185">Reference proteome</keyword>
<dbReference type="AlphaFoldDB" id="A0A0A0J0J1"/>
<gene>
    <name evidence="9" type="ORF">N802_05875</name>
</gene>
<feature type="transmembrane region" description="Helical" evidence="7">
    <location>
        <begin position="140"/>
        <end position="163"/>
    </location>
</feature>
<proteinExistence type="inferred from homology"/>
<dbReference type="Pfam" id="PF09335">
    <property type="entry name" value="VTT_dom"/>
    <property type="match status" value="1"/>
</dbReference>